<keyword evidence="2" id="KW-0695">RNA-directed DNA polymerase</keyword>
<proteinExistence type="predicted"/>
<keyword evidence="3" id="KW-1185">Reference proteome</keyword>
<keyword evidence="2" id="KW-0808">Transferase</keyword>
<sequence>MQPKLLQDLIWNISARTAQAKINFQKMKTILTNKHISIETRKRALQCYIEPVLIYGCEAWTISKQIQNKLEATEMWFLRRMLRIPWTSKKINERVLNEANKIRSLVRTKETSSHLSGPRDEKRKTRTFGNNRKV</sequence>
<name>A0AAV3Z749_9GAST</name>
<evidence type="ECO:0000313" key="3">
    <source>
        <dbReference type="Proteomes" id="UP000735302"/>
    </source>
</evidence>
<evidence type="ECO:0000256" key="1">
    <source>
        <dbReference type="SAM" id="MobiDB-lite"/>
    </source>
</evidence>
<reference evidence="2 3" key="1">
    <citation type="journal article" date="2021" name="Elife">
        <title>Chloroplast acquisition without the gene transfer in kleptoplastic sea slugs, Plakobranchus ocellatus.</title>
        <authorList>
            <person name="Maeda T."/>
            <person name="Takahashi S."/>
            <person name="Yoshida T."/>
            <person name="Shimamura S."/>
            <person name="Takaki Y."/>
            <person name="Nagai Y."/>
            <person name="Toyoda A."/>
            <person name="Suzuki Y."/>
            <person name="Arimoto A."/>
            <person name="Ishii H."/>
            <person name="Satoh N."/>
            <person name="Nishiyama T."/>
            <person name="Hasebe M."/>
            <person name="Maruyama T."/>
            <person name="Minagawa J."/>
            <person name="Obokata J."/>
            <person name="Shigenobu S."/>
        </authorList>
    </citation>
    <scope>NUCLEOTIDE SEQUENCE [LARGE SCALE GENOMIC DNA]</scope>
</reference>
<feature type="compositionally biased region" description="Basic and acidic residues" evidence="1">
    <location>
        <begin position="107"/>
        <end position="123"/>
    </location>
</feature>
<comment type="caution">
    <text evidence="2">The sequence shown here is derived from an EMBL/GenBank/DDBJ whole genome shotgun (WGS) entry which is preliminary data.</text>
</comment>
<keyword evidence="2" id="KW-0548">Nucleotidyltransferase</keyword>
<accession>A0AAV3Z749</accession>
<gene>
    <name evidence="2" type="ORF">PoB_001821600</name>
</gene>
<evidence type="ECO:0000313" key="2">
    <source>
        <dbReference type="EMBL" id="GFN91710.1"/>
    </source>
</evidence>
<feature type="region of interest" description="Disordered" evidence="1">
    <location>
        <begin position="107"/>
        <end position="134"/>
    </location>
</feature>
<dbReference type="AlphaFoldDB" id="A0AAV3Z749"/>
<dbReference type="GO" id="GO:0003964">
    <property type="term" value="F:RNA-directed DNA polymerase activity"/>
    <property type="evidence" value="ECO:0007669"/>
    <property type="project" value="UniProtKB-KW"/>
</dbReference>
<dbReference type="Proteomes" id="UP000735302">
    <property type="component" value="Unassembled WGS sequence"/>
</dbReference>
<organism evidence="2 3">
    <name type="scientific">Plakobranchus ocellatus</name>
    <dbReference type="NCBI Taxonomy" id="259542"/>
    <lineage>
        <taxon>Eukaryota</taxon>
        <taxon>Metazoa</taxon>
        <taxon>Spiralia</taxon>
        <taxon>Lophotrochozoa</taxon>
        <taxon>Mollusca</taxon>
        <taxon>Gastropoda</taxon>
        <taxon>Heterobranchia</taxon>
        <taxon>Euthyneura</taxon>
        <taxon>Panpulmonata</taxon>
        <taxon>Sacoglossa</taxon>
        <taxon>Placobranchoidea</taxon>
        <taxon>Plakobranchidae</taxon>
        <taxon>Plakobranchus</taxon>
    </lineage>
</organism>
<protein>
    <submittedName>
        <fullName evidence="2">RNA-directed DNA polymerase from mobile element jockey</fullName>
    </submittedName>
</protein>
<dbReference type="EMBL" id="BLXT01002163">
    <property type="protein sequence ID" value="GFN91710.1"/>
    <property type="molecule type" value="Genomic_DNA"/>
</dbReference>